<comment type="caution">
    <text evidence="7">The sequence shown here is derived from an EMBL/GenBank/DDBJ whole genome shotgun (WGS) entry which is preliminary data.</text>
</comment>
<feature type="transmembrane region" description="Helical" evidence="6">
    <location>
        <begin position="158"/>
        <end position="176"/>
    </location>
</feature>
<feature type="transmembrane region" description="Helical" evidence="6">
    <location>
        <begin position="291"/>
        <end position="318"/>
    </location>
</feature>
<dbReference type="GO" id="GO:0015086">
    <property type="term" value="F:cadmium ion transmembrane transporter activity"/>
    <property type="evidence" value="ECO:0007669"/>
    <property type="project" value="TreeGrafter"/>
</dbReference>
<dbReference type="PANTHER" id="PTHR11706">
    <property type="entry name" value="SOLUTE CARRIER PROTEIN FAMILY 11 MEMBER"/>
    <property type="match status" value="1"/>
</dbReference>
<feature type="transmembrane region" description="Helical" evidence="6">
    <location>
        <begin position="404"/>
        <end position="425"/>
    </location>
</feature>
<accession>A0A1F7L0N8</accession>
<keyword evidence="5 6" id="KW-0472">Membrane</keyword>
<evidence type="ECO:0000256" key="4">
    <source>
        <dbReference type="ARBA" id="ARBA00022989"/>
    </source>
</evidence>
<feature type="transmembrane region" description="Helical" evidence="6">
    <location>
        <begin position="203"/>
        <end position="228"/>
    </location>
</feature>
<feature type="transmembrane region" description="Helical" evidence="6">
    <location>
        <begin position="55"/>
        <end position="75"/>
    </location>
</feature>
<proteinExistence type="predicted"/>
<reference evidence="7 8" key="1">
    <citation type="journal article" date="2016" name="Nat. Commun.">
        <title>Thousands of microbial genomes shed light on interconnected biogeochemical processes in an aquifer system.</title>
        <authorList>
            <person name="Anantharaman K."/>
            <person name="Brown C.T."/>
            <person name="Hug L.A."/>
            <person name="Sharon I."/>
            <person name="Castelle C.J."/>
            <person name="Probst A.J."/>
            <person name="Thomas B.C."/>
            <person name="Singh A."/>
            <person name="Wilkins M.J."/>
            <person name="Karaoz U."/>
            <person name="Brodie E.L."/>
            <person name="Williams K.H."/>
            <person name="Hubbard S.S."/>
            <person name="Banfield J.F."/>
        </authorList>
    </citation>
    <scope>NUCLEOTIDE SEQUENCE [LARGE SCALE GENOMIC DNA]</scope>
</reference>
<comment type="subcellular location">
    <subcellularLocation>
        <location evidence="1">Membrane</location>
        <topology evidence="1">Multi-pass membrane protein</topology>
    </subcellularLocation>
</comment>
<evidence type="ECO:0000256" key="5">
    <source>
        <dbReference type="ARBA" id="ARBA00023136"/>
    </source>
</evidence>
<feature type="transmembrane region" description="Helical" evidence="6">
    <location>
        <begin position="364"/>
        <end position="383"/>
    </location>
</feature>
<evidence type="ECO:0000313" key="8">
    <source>
        <dbReference type="Proteomes" id="UP000177050"/>
    </source>
</evidence>
<dbReference type="GO" id="GO:0034755">
    <property type="term" value="P:iron ion transmembrane transport"/>
    <property type="evidence" value="ECO:0007669"/>
    <property type="project" value="TreeGrafter"/>
</dbReference>
<sequence length="427" mass="47066">MFETIKQNVVYYTRRFRVSFLIFLSVFGPATITAMADNDAAGVATYSIAGAKLGYPILFALVLITILLAITQEMGMRLSLVTRKGLGDSIREYYGIRVSVFVFLLLFIANMGTIVVNLASIKTVGQLLHLPIAPMIILVVFAVFLFVTKGNYKSTQNIMLVSSFFYLAYIFSAFKAQPNWGHALSNLIVPNGVNFTPTYMKDYVLIGMGVLGTTITPWGQFFISSFAFDKKIDIRKLRFSQLETYAGAFLTDFFSFFMIVATAATLFVHRIPLVSGEQAALAIKPFAGELASFLFAFGILNAGFMGIIVVSLTTSYAFSEFFGVTGSLDASFRKGYTFYLIFLIQLIIAGIVVMIPSISLFQVAIAAQTINAMLLPVIFYFLIKITSNPSLMGTYINKPLQKNVAITASVMIVFASIFTVIITLLKI</sequence>
<dbReference type="Pfam" id="PF01566">
    <property type="entry name" value="Nramp"/>
    <property type="match status" value="1"/>
</dbReference>
<gene>
    <name evidence="7" type="ORF">A3K52_02740</name>
</gene>
<evidence type="ECO:0000313" key="7">
    <source>
        <dbReference type="EMBL" id="OGK73678.1"/>
    </source>
</evidence>
<name>A0A1F7L0N8_9BACT</name>
<feature type="transmembrane region" description="Helical" evidence="6">
    <location>
        <begin position="96"/>
        <end position="121"/>
    </location>
</feature>
<feature type="transmembrane region" description="Helical" evidence="6">
    <location>
        <begin position="249"/>
        <end position="271"/>
    </location>
</feature>
<dbReference type="AlphaFoldDB" id="A0A1F7L0N8"/>
<feature type="transmembrane region" description="Helical" evidence="6">
    <location>
        <begin position="16"/>
        <end position="35"/>
    </location>
</feature>
<dbReference type="GO" id="GO:0005384">
    <property type="term" value="F:manganese ion transmembrane transporter activity"/>
    <property type="evidence" value="ECO:0007669"/>
    <property type="project" value="TreeGrafter"/>
</dbReference>
<feature type="transmembrane region" description="Helical" evidence="6">
    <location>
        <begin position="127"/>
        <end position="146"/>
    </location>
</feature>
<evidence type="ECO:0000256" key="3">
    <source>
        <dbReference type="ARBA" id="ARBA00022692"/>
    </source>
</evidence>
<keyword evidence="2" id="KW-0813">Transport</keyword>
<evidence type="ECO:0008006" key="9">
    <source>
        <dbReference type="Google" id="ProtNLM"/>
    </source>
</evidence>
<dbReference type="PANTHER" id="PTHR11706:SF33">
    <property type="entry name" value="NATURAL RESISTANCE-ASSOCIATED MACROPHAGE PROTEIN 2"/>
    <property type="match status" value="1"/>
</dbReference>
<evidence type="ECO:0000256" key="1">
    <source>
        <dbReference type="ARBA" id="ARBA00004141"/>
    </source>
</evidence>
<organism evidence="7 8">
    <name type="scientific">Candidatus Roizmanbacteria bacterium RIFOXYD1_FULL_38_12</name>
    <dbReference type="NCBI Taxonomy" id="1802093"/>
    <lineage>
        <taxon>Bacteria</taxon>
        <taxon>Candidatus Roizmaniibacteriota</taxon>
    </lineage>
</organism>
<keyword evidence="4 6" id="KW-1133">Transmembrane helix</keyword>
<keyword evidence="3 6" id="KW-0812">Transmembrane</keyword>
<dbReference type="Proteomes" id="UP000177050">
    <property type="component" value="Unassembled WGS sequence"/>
</dbReference>
<evidence type="ECO:0000256" key="2">
    <source>
        <dbReference type="ARBA" id="ARBA00022448"/>
    </source>
</evidence>
<dbReference type="InterPro" id="IPR001046">
    <property type="entry name" value="NRAMP_fam"/>
</dbReference>
<feature type="transmembrane region" description="Helical" evidence="6">
    <location>
        <begin position="338"/>
        <end position="358"/>
    </location>
</feature>
<dbReference type="GO" id="GO:0005886">
    <property type="term" value="C:plasma membrane"/>
    <property type="evidence" value="ECO:0007669"/>
    <property type="project" value="TreeGrafter"/>
</dbReference>
<dbReference type="EMBL" id="MGBR01000001">
    <property type="protein sequence ID" value="OGK73678.1"/>
    <property type="molecule type" value="Genomic_DNA"/>
</dbReference>
<protein>
    <recommendedName>
        <fullName evidence="9">Mn transporter</fullName>
    </recommendedName>
</protein>
<evidence type="ECO:0000256" key="6">
    <source>
        <dbReference type="SAM" id="Phobius"/>
    </source>
</evidence>